<keyword evidence="2" id="KW-1185">Reference proteome</keyword>
<dbReference type="SUPFAM" id="SSF159501">
    <property type="entry name" value="EreA/ChaN-like"/>
    <property type="match status" value="1"/>
</dbReference>
<dbReference type="CDD" id="cd14728">
    <property type="entry name" value="Ere-like"/>
    <property type="match status" value="1"/>
</dbReference>
<evidence type="ECO:0000313" key="2">
    <source>
        <dbReference type="Proteomes" id="UP000249177"/>
    </source>
</evidence>
<dbReference type="Pfam" id="PF05139">
    <property type="entry name" value="Erythro_esteras"/>
    <property type="match status" value="1"/>
</dbReference>
<dbReference type="Proteomes" id="UP000249177">
    <property type="component" value="Unassembled WGS sequence"/>
</dbReference>
<protein>
    <submittedName>
        <fullName evidence="1">Erythromycin esterase family protein</fullName>
    </submittedName>
</protein>
<accession>A0A2W7TW89</accession>
<reference evidence="1 2" key="1">
    <citation type="submission" date="2018-06" db="EMBL/GenBank/DDBJ databases">
        <title>Flavobacterium sp IMCC34762, genome.</title>
        <authorList>
            <person name="Joung Y."/>
            <person name="Cho J."/>
            <person name="Song J."/>
        </authorList>
    </citation>
    <scope>NUCLEOTIDE SEQUENCE [LARGE SCALE GENOMIC DNA]</scope>
    <source>
        <strain evidence="1 2">IMCC34762</strain>
    </source>
</reference>
<dbReference type="PANTHER" id="PTHR31299">
    <property type="entry name" value="ESTERASE, PUTATIVE (AFU_ORTHOLOGUE AFUA_1G05850)-RELATED"/>
    <property type="match status" value="1"/>
</dbReference>
<dbReference type="RefSeq" id="WP_111410294.1">
    <property type="nucleotide sequence ID" value="NZ_QKXH01000007.1"/>
</dbReference>
<dbReference type="InterPro" id="IPR014622">
    <property type="entry name" value="UCP036794_erythomycin"/>
</dbReference>
<dbReference type="InterPro" id="IPR007815">
    <property type="entry name" value="Emycin_Estase"/>
</dbReference>
<sequence length="447" mass="52158">MKTFHIKNDPNQNSEIIDLRNLILENSIELKNENSLNELVEKIGEAKYVLLGEASHGTHEYYVWRAQISKILIEKKGFSFIAVEGDWPDCYRLNRYVKKYPNSGETAEEVLHAFNRWPTWMWANWEMVALAEWLREFNEKLPQKNKIGFYGLDVYSLWESFESIIEYLDKKDLKTKQTAVKAFKCFEPYNRGEGQEYARATQMIPSLCENDVIELLSKIRMNAPSYNTDPEAVMSVEQNAQIIVNAERYYRAMIKASAESWNIRDRHMVYTLNNLMKFHGPKAKGIIWEHNTHIGDARATDMVAEGMINVGQIVNQEHNEDEVYSVGFGSYQGTVIAGREWGDVMQIMKVPEAVKHSWEYELHQLNAKDRIIFMNHNMKKKIGDKKFGHRAIGVVYRPKYEFLGNYVPSKMPYRYNSFIYIDETSALHPLHINPNVRQLPETYPFGV</sequence>
<dbReference type="Gene3D" id="3.40.1660.10">
    <property type="entry name" value="EreA-like (biosynthetic domain)"/>
    <property type="match status" value="1"/>
</dbReference>
<gene>
    <name evidence="1" type="ORF">DOS84_11615</name>
</gene>
<dbReference type="PIRSF" id="PIRSF036794">
    <property type="entry name" value="UCP_erythr_ester"/>
    <property type="match status" value="1"/>
</dbReference>
<dbReference type="AlphaFoldDB" id="A0A2W7TW89"/>
<name>A0A2W7TW89_9FLAO</name>
<comment type="caution">
    <text evidence="1">The sequence shown here is derived from an EMBL/GenBank/DDBJ whole genome shotgun (WGS) entry which is preliminary data.</text>
</comment>
<proteinExistence type="predicted"/>
<dbReference type="OrthoDB" id="9810066at2"/>
<dbReference type="PANTHER" id="PTHR31299:SF0">
    <property type="entry name" value="ESTERASE, PUTATIVE (AFU_ORTHOLOGUE AFUA_1G05850)-RELATED"/>
    <property type="match status" value="1"/>
</dbReference>
<organism evidence="1 2">
    <name type="scientific">Flavobacterium aquariorum</name>
    <dbReference type="NCBI Taxonomy" id="2217670"/>
    <lineage>
        <taxon>Bacteria</taxon>
        <taxon>Pseudomonadati</taxon>
        <taxon>Bacteroidota</taxon>
        <taxon>Flavobacteriia</taxon>
        <taxon>Flavobacteriales</taxon>
        <taxon>Flavobacteriaceae</taxon>
        <taxon>Flavobacterium</taxon>
    </lineage>
</organism>
<evidence type="ECO:0000313" key="1">
    <source>
        <dbReference type="EMBL" id="PZX93010.1"/>
    </source>
</evidence>
<dbReference type="InterPro" id="IPR052036">
    <property type="entry name" value="Hydrolase/PRTase-associated"/>
</dbReference>
<dbReference type="EMBL" id="QKXH01000007">
    <property type="protein sequence ID" value="PZX93010.1"/>
    <property type="molecule type" value="Genomic_DNA"/>
</dbReference>
<dbReference type="GO" id="GO:0046677">
    <property type="term" value="P:response to antibiotic"/>
    <property type="evidence" value="ECO:0007669"/>
    <property type="project" value="InterPro"/>
</dbReference>
<dbReference type="Gene3D" id="3.30.1870.10">
    <property type="entry name" value="EreA-like, domain 2"/>
    <property type="match status" value="1"/>
</dbReference>